<accession>A0A9D3WJ05</accession>
<evidence type="ECO:0000313" key="1">
    <source>
        <dbReference type="EMBL" id="KAH1130045.1"/>
    </source>
</evidence>
<reference evidence="1 2" key="1">
    <citation type="journal article" date="2021" name="Plant Biotechnol. J.">
        <title>Multi-omics assisted identification of the key and species-specific regulatory components of drought-tolerant mechanisms in Gossypium stocksii.</title>
        <authorList>
            <person name="Yu D."/>
            <person name="Ke L."/>
            <person name="Zhang D."/>
            <person name="Wu Y."/>
            <person name="Sun Y."/>
            <person name="Mei J."/>
            <person name="Sun J."/>
            <person name="Sun Y."/>
        </authorList>
    </citation>
    <scope>NUCLEOTIDE SEQUENCE [LARGE SCALE GENOMIC DNA]</scope>
    <source>
        <strain evidence="2">cv. E1</strain>
        <tissue evidence="1">Leaf</tissue>
    </source>
</reference>
<dbReference type="EMBL" id="JAIQCV010000001">
    <property type="protein sequence ID" value="KAH1130045.1"/>
    <property type="molecule type" value="Genomic_DNA"/>
</dbReference>
<proteinExistence type="predicted"/>
<dbReference type="OrthoDB" id="1902692at2759"/>
<sequence length="51" mass="5766">SQASLAQNCTKPIQSFFDSPRFKAFTSKAFPDIESLKSFTSITNNKPFFPF</sequence>
<evidence type="ECO:0000313" key="2">
    <source>
        <dbReference type="Proteomes" id="UP000828251"/>
    </source>
</evidence>
<name>A0A9D3WJ05_9ROSI</name>
<dbReference type="Proteomes" id="UP000828251">
    <property type="component" value="Unassembled WGS sequence"/>
</dbReference>
<organism evidence="1 2">
    <name type="scientific">Gossypium stocksii</name>
    <dbReference type="NCBI Taxonomy" id="47602"/>
    <lineage>
        <taxon>Eukaryota</taxon>
        <taxon>Viridiplantae</taxon>
        <taxon>Streptophyta</taxon>
        <taxon>Embryophyta</taxon>
        <taxon>Tracheophyta</taxon>
        <taxon>Spermatophyta</taxon>
        <taxon>Magnoliopsida</taxon>
        <taxon>eudicotyledons</taxon>
        <taxon>Gunneridae</taxon>
        <taxon>Pentapetalae</taxon>
        <taxon>rosids</taxon>
        <taxon>malvids</taxon>
        <taxon>Malvales</taxon>
        <taxon>Malvaceae</taxon>
        <taxon>Malvoideae</taxon>
        <taxon>Gossypium</taxon>
    </lineage>
</organism>
<keyword evidence="2" id="KW-1185">Reference proteome</keyword>
<comment type="caution">
    <text evidence="1">The sequence shown here is derived from an EMBL/GenBank/DDBJ whole genome shotgun (WGS) entry which is preliminary data.</text>
</comment>
<dbReference type="AlphaFoldDB" id="A0A9D3WJ05"/>
<feature type="non-terminal residue" evidence="1">
    <location>
        <position position="51"/>
    </location>
</feature>
<feature type="non-terminal residue" evidence="1">
    <location>
        <position position="1"/>
    </location>
</feature>
<protein>
    <submittedName>
        <fullName evidence="1">Uncharacterized protein</fullName>
    </submittedName>
</protein>
<gene>
    <name evidence="1" type="ORF">J1N35_001423</name>
</gene>